<protein>
    <submittedName>
        <fullName evidence="12">Putative ring-box protein</fullName>
    </submittedName>
</protein>
<dbReference type="EMBL" id="LGUB01000439">
    <property type="protein sequence ID" value="KRH93201.1"/>
    <property type="molecule type" value="Genomic_DNA"/>
</dbReference>
<keyword evidence="8" id="KW-0862">Zinc</keyword>
<dbReference type="SUPFAM" id="SSF57850">
    <property type="entry name" value="RING/U-box"/>
    <property type="match status" value="1"/>
</dbReference>
<dbReference type="Pfam" id="PF12678">
    <property type="entry name" value="zf-rbx1"/>
    <property type="match status" value="1"/>
</dbReference>
<comment type="pathway">
    <text evidence="3">Protein modification; protein ubiquitination.</text>
</comment>
<evidence type="ECO:0000256" key="4">
    <source>
        <dbReference type="ARBA" id="ARBA00022490"/>
    </source>
</evidence>
<dbReference type="GO" id="GO:0035361">
    <property type="term" value="C:Cul8-RING ubiquitin ligase complex"/>
    <property type="evidence" value="ECO:0007669"/>
    <property type="project" value="EnsemblFungi"/>
</dbReference>
<dbReference type="OrthoDB" id="8962942at2759"/>
<dbReference type="GO" id="GO:0005737">
    <property type="term" value="C:cytoplasm"/>
    <property type="evidence" value="ECO:0007669"/>
    <property type="project" value="UniProtKB-SubCell"/>
</dbReference>
<dbReference type="GO" id="GO:0010828">
    <property type="term" value="P:positive regulation of D-glucose transmembrane transport"/>
    <property type="evidence" value="ECO:0007669"/>
    <property type="project" value="EnsemblFungi"/>
</dbReference>
<evidence type="ECO:0000256" key="1">
    <source>
        <dbReference type="ARBA" id="ARBA00004123"/>
    </source>
</evidence>
<evidence type="ECO:0000256" key="7">
    <source>
        <dbReference type="ARBA" id="ARBA00022786"/>
    </source>
</evidence>
<accession>A0A0R0M2E8</accession>
<keyword evidence="13" id="KW-1185">Reference proteome</keyword>
<dbReference type="InterPro" id="IPR001841">
    <property type="entry name" value="Znf_RING"/>
</dbReference>
<evidence type="ECO:0000256" key="8">
    <source>
        <dbReference type="ARBA" id="ARBA00022833"/>
    </source>
</evidence>
<evidence type="ECO:0000256" key="3">
    <source>
        <dbReference type="ARBA" id="ARBA00004906"/>
    </source>
</evidence>
<dbReference type="GO" id="GO:0031463">
    <property type="term" value="C:Cul3-RING ubiquitin ligase complex"/>
    <property type="evidence" value="ECO:0007669"/>
    <property type="project" value="EnsemblFungi"/>
</dbReference>
<evidence type="ECO:0000256" key="10">
    <source>
        <dbReference type="PROSITE-ProRule" id="PRU00175"/>
    </source>
</evidence>
<dbReference type="GO" id="GO:0019005">
    <property type="term" value="C:SCF ubiquitin ligase complex"/>
    <property type="evidence" value="ECO:0007669"/>
    <property type="project" value="EnsemblFungi"/>
</dbReference>
<dbReference type="Gene3D" id="3.30.40.10">
    <property type="entry name" value="Zinc/RING finger domain, C3HC4 (zinc finger)"/>
    <property type="match status" value="1"/>
</dbReference>
<dbReference type="PROSITE" id="PS50089">
    <property type="entry name" value="ZF_RING_2"/>
    <property type="match status" value="1"/>
</dbReference>
<keyword evidence="4" id="KW-0963">Cytoplasm</keyword>
<dbReference type="GO" id="GO:0031146">
    <property type="term" value="P:SCF-dependent proteasomal ubiquitin-dependent protein catabolic process"/>
    <property type="evidence" value="ECO:0007669"/>
    <property type="project" value="EnsemblFungi"/>
</dbReference>
<evidence type="ECO:0000256" key="6">
    <source>
        <dbReference type="ARBA" id="ARBA00022771"/>
    </source>
</evidence>
<dbReference type="InterPro" id="IPR013083">
    <property type="entry name" value="Znf_RING/FYVE/PHD"/>
</dbReference>
<organism evidence="12 13">
    <name type="scientific">Pseudoloma neurophilia</name>
    <dbReference type="NCBI Taxonomy" id="146866"/>
    <lineage>
        <taxon>Eukaryota</taxon>
        <taxon>Fungi</taxon>
        <taxon>Fungi incertae sedis</taxon>
        <taxon>Microsporidia</taxon>
        <taxon>Pseudoloma</taxon>
    </lineage>
</organism>
<evidence type="ECO:0000259" key="11">
    <source>
        <dbReference type="PROSITE" id="PS50089"/>
    </source>
</evidence>
<dbReference type="GO" id="GO:0000082">
    <property type="term" value="P:G1/S transition of mitotic cell cycle"/>
    <property type="evidence" value="ECO:0007669"/>
    <property type="project" value="EnsemblFungi"/>
</dbReference>
<dbReference type="InterPro" id="IPR024766">
    <property type="entry name" value="Znf_RING_H2"/>
</dbReference>
<evidence type="ECO:0000313" key="13">
    <source>
        <dbReference type="Proteomes" id="UP000051530"/>
    </source>
</evidence>
<dbReference type="VEuPathDB" id="MicrosporidiaDB:M153_130900071"/>
<name>A0A0R0M2E8_9MICR</name>
<reference evidence="12 13" key="1">
    <citation type="submission" date="2015-07" db="EMBL/GenBank/DDBJ databases">
        <title>The genome of Pseudoloma neurophilia, a relevant intracellular parasite of the zebrafish.</title>
        <authorList>
            <person name="Ndikumana S."/>
            <person name="Pelin A."/>
            <person name="Sanders J."/>
            <person name="Corradi N."/>
        </authorList>
    </citation>
    <scope>NUCLEOTIDE SEQUENCE [LARGE SCALE GENOMIC DNA]</scope>
    <source>
        <strain evidence="12 13">MK1</strain>
    </source>
</reference>
<proteinExistence type="predicted"/>
<dbReference type="GO" id="GO:0005634">
    <property type="term" value="C:nucleus"/>
    <property type="evidence" value="ECO:0007669"/>
    <property type="project" value="UniProtKB-SubCell"/>
</dbReference>
<dbReference type="PANTHER" id="PTHR11210">
    <property type="entry name" value="RING BOX"/>
    <property type="match status" value="1"/>
</dbReference>
<evidence type="ECO:0000256" key="5">
    <source>
        <dbReference type="ARBA" id="ARBA00022723"/>
    </source>
</evidence>
<evidence type="ECO:0000256" key="9">
    <source>
        <dbReference type="ARBA" id="ARBA00023242"/>
    </source>
</evidence>
<comment type="subcellular location">
    <subcellularLocation>
        <location evidence="2">Cytoplasm</location>
    </subcellularLocation>
    <subcellularLocation>
        <location evidence="1">Nucleus</location>
    </subcellularLocation>
</comment>
<dbReference type="AlphaFoldDB" id="A0A0R0M2E8"/>
<dbReference type="GO" id="GO:0030674">
    <property type="term" value="F:protein-macromolecule adaptor activity"/>
    <property type="evidence" value="ECO:0007669"/>
    <property type="project" value="EnsemblFungi"/>
</dbReference>
<keyword evidence="7" id="KW-0833">Ubl conjugation pathway</keyword>
<feature type="domain" description="RING-type" evidence="11">
    <location>
        <begin position="42"/>
        <end position="83"/>
    </location>
</feature>
<keyword evidence="9" id="KW-0539">Nucleus</keyword>
<gene>
    <name evidence="12" type="ORF">M153_130900071</name>
</gene>
<comment type="caution">
    <text evidence="12">The sequence shown here is derived from an EMBL/GenBank/DDBJ whole genome shotgun (WGS) entry which is preliminary data.</text>
</comment>
<keyword evidence="6 10" id="KW-0863">Zinc-finger</keyword>
<evidence type="ECO:0000256" key="2">
    <source>
        <dbReference type="ARBA" id="ARBA00004496"/>
    </source>
</evidence>
<sequence>MSVKDDEKPKIRIVKFMPVALWSLKTKMENCAICRNHIMDSCIECNTSMVENCTIAWGKCNHAFHAHCIKEWLKNKSICPLDTQKWEYKEE</sequence>
<dbReference type="InterPro" id="IPR051031">
    <property type="entry name" value="RING-box_E3_Ubiquitin_Ligase"/>
</dbReference>
<dbReference type="GO" id="GO:0030466">
    <property type="term" value="P:silent mating-type cassette heterochromatin formation"/>
    <property type="evidence" value="ECO:0007669"/>
    <property type="project" value="EnsemblFungi"/>
</dbReference>
<dbReference type="GO" id="GO:0004842">
    <property type="term" value="F:ubiquitin-protein transferase activity"/>
    <property type="evidence" value="ECO:0007669"/>
    <property type="project" value="EnsemblFungi"/>
</dbReference>
<dbReference type="Proteomes" id="UP000051530">
    <property type="component" value="Unassembled WGS sequence"/>
</dbReference>
<dbReference type="GO" id="GO:0008270">
    <property type="term" value="F:zinc ion binding"/>
    <property type="evidence" value="ECO:0007669"/>
    <property type="project" value="UniProtKB-KW"/>
</dbReference>
<keyword evidence="5" id="KW-0479">Metal-binding</keyword>
<evidence type="ECO:0000313" key="12">
    <source>
        <dbReference type="EMBL" id="KRH93201.1"/>
    </source>
</evidence>